<keyword evidence="4" id="KW-0479">Metal-binding</keyword>
<evidence type="ECO:0000256" key="6">
    <source>
        <dbReference type="ARBA" id="ARBA00023014"/>
    </source>
</evidence>
<keyword evidence="5" id="KW-0408">Iron</keyword>
<keyword evidence="9" id="KW-1185">Reference proteome</keyword>
<dbReference type="EC" id="1.97.1.-" evidence="8"/>
<evidence type="ECO:0000259" key="7">
    <source>
        <dbReference type="PROSITE" id="PS51918"/>
    </source>
</evidence>
<evidence type="ECO:0000313" key="8">
    <source>
        <dbReference type="EMBL" id="KXG74461.1"/>
    </source>
</evidence>
<comment type="cofactor">
    <cofactor evidence="1">
        <name>[4Fe-4S] cluster</name>
        <dbReference type="ChEBI" id="CHEBI:49883"/>
    </cofactor>
</comment>
<proteinExistence type="predicted"/>
<evidence type="ECO:0000313" key="9">
    <source>
        <dbReference type="Proteomes" id="UP000070456"/>
    </source>
</evidence>
<dbReference type="PATRIC" id="fig|520762.4.peg.2598"/>
<organism evidence="8 9">
    <name type="scientific">Thermotalea metallivorans</name>
    <dbReference type="NCBI Taxonomy" id="520762"/>
    <lineage>
        <taxon>Bacteria</taxon>
        <taxon>Bacillati</taxon>
        <taxon>Bacillota</taxon>
        <taxon>Clostridia</taxon>
        <taxon>Peptostreptococcales</taxon>
        <taxon>Thermotaleaceae</taxon>
        <taxon>Thermotalea</taxon>
    </lineage>
</organism>
<keyword evidence="6" id="KW-0411">Iron-sulfur</keyword>
<dbReference type="GO" id="GO:0046872">
    <property type="term" value="F:metal ion binding"/>
    <property type="evidence" value="ECO:0007669"/>
    <property type="project" value="UniProtKB-KW"/>
</dbReference>
<protein>
    <submittedName>
        <fullName evidence="8">4-hydroxyphenylacetate decarboxylase activating enzyme</fullName>
        <ecNumber evidence="8">1.97.1.-</ecNumber>
    </submittedName>
</protein>
<dbReference type="STRING" id="520762.AN619_23590"/>
<dbReference type="Proteomes" id="UP000070456">
    <property type="component" value="Unassembled WGS sequence"/>
</dbReference>
<dbReference type="PANTHER" id="PTHR30352:SF4">
    <property type="entry name" value="PYRUVATE FORMATE-LYASE 2-ACTIVATING ENZYME"/>
    <property type="match status" value="1"/>
</dbReference>
<dbReference type="InterPro" id="IPR058240">
    <property type="entry name" value="rSAM_sf"/>
</dbReference>
<keyword evidence="8" id="KW-0560">Oxidoreductase</keyword>
<dbReference type="SUPFAM" id="SSF102114">
    <property type="entry name" value="Radical SAM enzymes"/>
    <property type="match status" value="1"/>
</dbReference>
<dbReference type="GO" id="GO:0051539">
    <property type="term" value="F:4 iron, 4 sulfur cluster binding"/>
    <property type="evidence" value="ECO:0007669"/>
    <property type="project" value="UniProtKB-KW"/>
</dbReference>
<dbReference type="GO" id="GO:0016491">
    <property type="term" value="F:oxidoreductase activity"/>
    <property type="evidence" value="ECO:0007669"/>
    <property type="project" value="UniProtKB-KW"/>
</dbReference>
<dbReference type="NCBIfam" id="TIGR02494">
    <property type="entry name" value="PFLE_PFLC"/>
    <property type="match status" value="1"/>
</dbReference>
<dbReference type="Pfam" id="PF04055">
    <property type="entry name" value="Radical_SAM"/>
    <property type="match status" value="1"/>
</dbReference>
<dbReference type="PROSITE" id="PS51918">
    <property type="entry name" value="RADICAL_SAM"/>
    <property type="match status" value="1"/>
</dbReference>
<dbReference type="InterPro" id="IPR007197">
    <property type="entry name" value="rSAM"/>
</dbReference>
<dbReference type="AlphaFoldDB" id="A0A140L1N6"/>
<evidence type="ECO:0000256" key="3">
    <source>
        <dbReference type="ARBA" id="ARBA00022691"/>
    </source>
</evidence>
<accession>A0A140L1N6</accession>
<comment type="caution">
    <text evidence="8">The sequence shown here is derived from an EMBL/GenBank/DDBJ whole genome shotgun (WGS) entry which is preliminary data.</text>
</comment>
<keyword evidence="2" id="KW-0004">4Fe-4S</keyword>
<evidence type="ECO:0000256" key="2">
    <source>
        <dbReference type="ARBA" id="ARBA00022485"/>
    </source>
</evidence>
<dbReference type="Gene3D" id="3.80.30.10">
    <property type="entry name" value="pyruvate-formate lyase- activating enzyme"/>
    <property type="match status" value="1"/>
</dbReference>
<dbReference type="PANTHER" id="PTHR30352">
    <property type="entry name" value="PYRUVATE FORMATE-LYASE-ACTIVATING ENZYME"/>
    <property type="match status" value="1"/>
</dbReference>
<feature type="domain" description="Radical SAM core" evidence="7">
    <location>
        <begin position="1"/>
        <end position="200"/>
    </location>
</feature>
<reference evidence="8 9" key="1">
    <citation type="submission" date="2015-12" db="EMBL/GenBank/DDBJ databases">
        <title>Draft genome sequence of the thermoanaerobe Thermotalea metallivorans, an isolate from the runoff channel of the Great Artesian Basin, Australia.</title>
        <authorList>
            <person name="Patel B.K."/>
        </authorList>
    </citation>
    <scope>NUCLEOTIDE SEQUENCE [LARGE SCALE GENOMIC DNA]</scope>
    <source>
        <strain evidence="8 9">B2-1</strain>
    </source>
</reference>
<name>A0A140L1N6_9FIRM</name>
<dbReference type="CDD" id="cd01335">
    <property type="entry name" value="Radical_SAM"/>
    <property type="match status" value="1"/>
</dbReference>
<evidence type="ECO:0000256" key="5">
    <source>
        <dbReference type="ARBA" id="ARBA00023004"/>
    </source>
</evidence>
<keyword evidence="3" id="KW-0949">S-adenosyl-L-methionine</keyword>
<dbReference type="InterPro" id="IPR034457">
    <property type="entry name" value="Organic_radical-activating"/>
</dbReference>
<evidence type="ECO:0000256" key="4">
    <source>
        <dbReference type="ARBA" id="ARBA00022723"/>
    </source>
</evidence>
<sequence length="200" mass="22582">MIGRMVTAGEVMEEIEKDRVFYEESGGGVTFSGGEPLMQPGFLHALLSKCKERKIHTALDTSGYVSWETLSRISANVDLFLYDIKHTDDRRHMELTGVSNRQIFHNLKNLAGAGKKIWIRVPVMPGLNDDQENMLKIADLMHALNLKDIFLLPYHRIATDKYGRLGRVYLLSDLQTPSDEYMHGTVERLSAYGLNVKIGG</sequence>
<gene>
    <name evidence="8" type="primary">hpdA_2</name>
    <name evidence="8" type="ORF">AN619_23590</name>
</gene>
<dbReference type="EMBL" id="LOEE01000054">
    <property type="protein sequence ID" value="KXG74461.1"/>
    <property type="molecule type" value="Genomic_DNA"/>
</dbReference>
<evidence type="ECO:0000256" key="1">
    <source>
        <dbReference type="ARBA" id="ARBA00001966"/>
    </source>
</evidence>